<name>A0ABM7KVF2_9MYCO</name>
<keyword evidence="5" id="KW-1185">Reference proteome</keyword>
<dbReference type="Proteomes" id="UP000467379">
    <property type="component" value="Plasmid pJCM12687"/>
</dbReference>
<evidence type="ECO:0000256" key="2">
    <source>
        <dbReference type="SAM" id="Phobius"/>
    </source>
</evidence>
<gene>
    <name evidence="4" type="ORF">MBRA_53260</name>
</gene>
<keyword evidence="2" id="KW-1133">Transmembrane helix</keyword>
<evidence type="ECO:0000259" key="3">
    <source>
        <dbReference type="Pfam" id="PF13462"/>
    </source>
</evidence>
<proteinExistence type="predicted"/>
<feature type="transmembrane region" description="Helical" evidence="2">
    <location>
        <begin position="100"/>
        <end position="122"/>
    </location>
</feature>
<keyword evidence="4" id="KW-0614">Plasmid</keyword>
<geneLocation type="plasmid" evidence="4 5">
    <name>pJCM12687</name>
</geneLocation>
<keyword evidence="2" id="KW-0472">Membrane</keyword>
<organism evidence="4 5">
    <name type="scientific">Mycobacterium branderi</name>
    <dbReference type="NCBI Taxonomy" id="43348"/>
    <lineage>
        <taxon>Bacteria</taxon>
        <taxon>Bacillati</taxon>
        <taxon>Actinomycetota</taxon>
        <taxon>Actinomycetes</taxon>
        <taxon>Mycobacteriales</taxon>
        <taxon>Mycobacteriaceae</taxon>
        <taxon>Mycobacterium</taxon>
    </lineage>
</organism>
<dbReference type="InterPro" id="IPR036249">
    <property type="entry name" value="Thioredoxin-like_sf"/>
</dbReference>
<dbReference type="InterPro" id="IPR012336">
    <property type="entry name" value="Thioredoxin-like_fold"/>
</dbReference>
<feature type="compositionally biased region" description="Low complexity" evidence="1">
    <location>
        <begin position="8"/>
        <end position="34"/>
    </location>
</feature>
<dbReference type="SUPFAM" id="SSF52833">
    <property type="entry name" value="Thioredoxin-like"/>
    <property type="match status" value="1"/>
</dbReference>
<evidence type="ECO:0000256" key="1">
    <source>
        <dbReference type="SAM" id="MobiDB-lite"/>
    </source>
</evidence>
<accession>A0ABM7KVF2</accession>
<evidence type="ECO:0000313" key="4">
    <source>
        <dbReference type="EMBL" id="BBZ15131.1"/>
    </source>
</evidence>
<dbReference type="Pfam" id="PF13462">
    <property type="entry name" value="Thioredoxin_4"/>
    <property type="match status" value="1"/>
</dbReference>
<reference evidence="4 5" key="1">
    <citation type="journal article" date="2019" name="Emerg. Microbes Infect.">
        <title>Comprehensive subspecies identification of 175 nontuberculous mycobacteria species based on 7547 genomic profiles.</title>
        <authorList>
            <person name="Matsumoto Y."/>
            <person name="Kinjo T."/>
            <person name="Motooka D."/>
            <person name="Nabeya D."/>
            <person name="Jung N."/>
            <person name="Uechi K."/>
            <person name="Horii T."/>
            <person name="Iida T."/>
            <person name="Fujita J."/>
            <person name="Nakamura S."/>
        </authorList>
    </citation>
    <scope>NUCLEOTIDE SEQUENCE [LARGE SCALE GENOMIC DNA]</scope>
    <source>
        <strain evidence="4 5">JCM 12687</strain>
        <plasmid evidence="4">pJCM12687</plasmid>
    </source>
</reference>
<dbReference type="EMBL" id="AP022607">
    <property type="protein sequence ID" value="BBZ15131.1"/>
    <property type="molecule type" value="Genomic_DNA"/>
</dbReference>
<feature type="region of interest" description="Disordered" evidence="1">
    <location>
        <begin position="1"/>
        <end position="81"/>
    </location>
</feature>
<dbReference type="Gene3D" id="3.40.30.10">
    <property type="entry name" value="Glutaredoxin"/>
    <property type="match status" value="1"/>
</dbReference>
<sequence length="318" mass="33699">MSHPEGRGWQPPQGGQPHHGVPQPWSPPGGWNSPPVTPPHPPPGSAPWAPPVPPWQASPGQGLSPGGQYPFTAAPPYPPGVPGPPMWQPPYRPARRRTGWIWLVAGAAVIAAIVGLVVWLAAPTPVTPAVALTELDDGVQIGYPTASLTIDIFDEPICPPCSKFVTSSVTDLQRAVSEHKIVVRYHLLNFLDDRSASGDYSTRAVTASYCVAQTKDPQMYTNFYVDLFASNFQPAEGAGTDRTDAELAHLATSVGAPPSVSDCITSRRLVSAARAKAANAEATLKGLNSQIETPNVFDGDTKVDVSTPGWVDELVQSA</sequence>
<protein>
    <recommendedName>
        <fullName evidence="3">Thioredoxin-like fold domain-containing protein</fullName>
    </recommendedName>
</protein>
<feature type="compositionally biased region" description="Pro residues" evidence="1">
    <location>
        <begin position="35"/>
        <end position="56"/>
    </location>
</feature>
<evidence type="ECO:0000313" key="5">
    <source>
        <dbReference type="Proteomes" id="UP000467379"/>
    </source>
</evidence>
<dbReference type="RefSeq" id="WP_139799576.1">
    <property type="nucleotide sequence ID" value="NZ_AP022607.1"/>
</dbReference>
<keyword evidence="2" id="KW-0812">Transmembrane</keyword>
<feature type="domain" description="Thioredoxin-like fold" evidence="3">
    <location>
        <begin position="137"/>
        <end position="306"/>
    </location>
</feature>